<name>A0A8T0F830_ARGBR</name>
<evidence type="ECO:0000256" key="10">
    <source>
        <dbReference type="PIRSR" id="PIRSR624869-2"/>
    </source>
</evidence>
<keyword evidence="10" id="KW-0067">ATP-binding</keyword>
<keyword evidence="11" id="KW-0464">Manganese</keyword>
<dbReference type="GO" id="GO:0046872">
    <property type="term" value="F:metal ion binding"/>
    <property type="evidence" value="ECO:0007669"/>
    <property type="project" value="UniProtKB-KW"/>
</dbReference>
<gene>
    <name evidence="14" type="ORF">HNY73_008971</name>
</gene>
<comment type="cofactor">
    <cofactor evidence="11">
        <name>Mn(2+)</name>
        <dbReference type="ChEBI" id="CHEBI:29035"/>
    </cofactor>
</comment>
<keyword evidence="7" id="KW-1015">Disulfide bond</keyword>
<dbReference type="PANTHER" id="PTHR12450:SF22">
    <property type="entry name" value="EXTRACELLULAR SERINE_THREONINE PROTEIN CG31145"/>
    <property type="match status" value="1"/>
</dbReference>
<feature type="binding site" evidence="10">
    <location>
        <position position="511"/>
    </location>
    <ligand>
        <name>ATP</name>
        <dbReference type="ChEBI" id="CHEBI:30616"/>
    </ligand>
</feature>
<feature type="compositionally biased region" description="Basic and acidic residues" evidence="12">
    <location>
        <begin position="24"/>
        <end position="33"/>
    </location>
</feature>
<feature type="binding site" evidence="11">
    <location>
        <position position="238"/>
    </location>
    <ligand>
        <name>Mn(2+)</name>
        <dbReference type="ChEBI" id="CHEBI:29035"/>
    </ligand>
</feature>
<feature type="binding site" evidence="10">
    <location>
        <begin position="320"/>
        <end position="323"/>
    </location>
    <ligand>
        <name>ATP</name>
        <dbReference type="ChEBI" id="CHEBI:30616"/>
    </ligand>
</feature>
<evidence type="ECO:0000256" key="1">
    <source>
        <dbReference type="ARBA" id="ARBA00004308"/>
    </source>
</evidence>
<feature type="domain" description="FAM20 C-terminal" evidence="13">
    <location>
        <begin position="399"/>
        <end position="602"/>
    </location>
</feature>
<keyword evidence="6" id="KW-0472">Membrane</keyword>
<evidence type="ECO:0000313" key="14">
    <source>
        <dbReference type="EMBL" id="KAF8787364.1"/>
    </source>
</evidence>
<evidence type="ECO:0000259" key="13">
    <source>
        <dbReference type="Pfam" id="PF06702"/>
    </source>
</evidence>
<dbReference type="Pfam" id="PF15051">
    <property type="entry name" value="FAM198"/>
    <property type="match status" value="1"/>
</dbReference>
<dbReference type="GO" id="GO:0005794">
    <property type="term" value="C:Golgi apparatus"/>
    <property type="evidence" value="ECO:0007669"/>
    <property type="project" value="UniProtKB-SubCell"/>
</dbReference>
<evidence type="ECO:0000256" key="2">
    <source>
        <dbReference type="ARBA" id="ARBA00004555"/>
    </source>
</evidence>
<evidence type="ECO:0000256" key="11">
    <source>
        <dbReference type="PIRSR" id="PIRSR624869-3"/>
    </source>
</evidence>
<dbReference type="GO" id="GO:0004674">
    <property type="term" value="F:protein serine/threonine kinase activity"/>
    <property type="evidence" value="ECO:0007669"/>
    <property type="project" value="TreeGrafter"/>
</dbReference>
<comment type="similarity">
    <text evidence="4">Belongs to the GASK family.</text>
</comment>
<protein>
    <submittedName>
        <fullName evidence="14">Extracellular serine/threonine protein like</fullName>
    </submittedName>
</protein>
<dbReference type="InterPro" id="IPR024869">
    <property type="entry name" value="FAM20"/>
</dbReference>
<feature type="binding site" evidence="10">
    <location>
        <position position="238"/>
    </location>
    <ligand>
        <name>ATP</name>
        <dbReference type="ChEBI" id="CHEBI:30616"/>
    </ligand>
</feature>
<comment type="caution">
    <text evidence="14">The sequence shown here is derived from an EMBL/GenBank/DDBJ whole genome shotgun (WGS) entry which is preliminary data.</text>
</comment>
<evidence type="ECO:0000256" key="8">
    <source>
        <dbReference type="ARBA" id="ARBA00023180"/>
    </source>
</evidence>
<feature type="binding site" evidence="10">
    <location>
        <position position="217"/>
    </location>
    <ligand>
        <name>ATP</name>
        <dbReference type="ChEBI" id="CHEBI:30616"/>
    </ligand>
</feature>
<feature type="region of interest" description="Disordered" evidence="12">
    <location>
        <begin position="19"/>
        <end position="45"/>
    </location>
</feature>
<evidence type="ECO:0000256" key="5">
    <source>
        <dbReference type="ARBA" id="ARBA00023034"/>
    </source>
</evidence>
<reference evidence="14" key="1">
    <citation type="journal article" date="2020" name="bioRxiv">
        <title>Chromosome-level reference genome of the European wasp spider Argiope bruennichi: a resource for studies on range expansion and evolutionary adaptation.</title>
        <authorList>
            <person name="Sheffer M.M."/>
            <person name="Hoppe A."/>
            <person name="Krehenwinkel H."/>
            <person name="Uhl G."/>
            <person name="Kuss A.W."/>
            <person name="Jensen L."/>
            <person name="Jensen C."/>
            <person name="Gillespie R.G."/>
            <person name="Hoff K.J."/>
            <person name="Prost S."/>
        </authorList>
    </citation>
    <scope>NUCLEOTIDE SEQUENCE</scope>
</reference>
<sequence length="622" mass="72664">MLENERLFFKRTISQDFPKRRSLKKENREKKEQSTNGIINETTDDSNHAGEVVLSDKEYEYLIEKNKILPRTLAENPFVKTTDRPQAETFSKARYKQECLTKKEFRDPDDKREEFRDLLQLLKDEEFAEKLQKTLAGQTRITLQEVHNIELVQNLSRMEQFHLRISDLDLYSEDDANVDELLKDMATMPIVHVEEKVGGTQLKLLITFQDGNQAMFKPMRFDRQKETEPNHFYFVDYERHISEIAAFHLDRILGFRRCPPVVGRKLNITTEIYAVADDELLKTFFISPAQNICFHGHCSYYCDTSHAICGKPDAIEGSLAAFLPPDSLSGRKSWKNPWKRTYHKRRKAEWELNNDYCQTVRQHPLYDNTKRLADLIDTSILDFMIGKLWLRIYASMVTASYYCDTSHAICGKPDAIEGSFAAFLSATRFSEWQEIVEESVEKDVPQATKSRMELTMIIARQFAQHPLYDNTKRLADLIDTSILDFMIGNMDRHHYETFKIFGNDSFILHLDHGRGFGKAKHDELSILAPLIQCCFIHITTFYRLLQLQLNPMKLSNLMRCSLYRDPLNPILLDPHLDALDRRLETVLGVLRDCFSNHEASEVFYYEEYSEEEKDAYSELNSL</sequence>
<comment type="similarity">
    <text evidence="3">Belongs to the FAM20 family.</text>
</comment>
<evidence type="ECO:0000256" key="9">
    <source>
        <dbReference type="PIRSR" id="PIRSR624869-1"/>
    </source>
</evidence>
<feature type="binding site" evidence="10">
    <location>
        <position position="201"/>
    </location>
    <ligand>
        <name>ATP</name>
        <dbReference type="ChEBI" id="CHEBI:30616"/>
    </ligand>
</feature>
<feature type="binding site" evidence="11">
    <location>
        <position position="511"/>
    </location>
    <ligand>
        <name>Mn(2+)</name>
        <dbReference type="ChEBI" id="CHEBI:29035"/>
    </ligand>
</feature>
<dbReference type="GO" id="GO:0005524">
    <property type="term" value="F:ATP binding"/>
    <property type="evidence" value="ECO:0007669"/>
    <property type="project" value="UniProtKB-KW"/>
</dbReference>
<comment type="subcellular location">
    <subcellularLocation>
        <location evidence="1">Endomembrane system</location>
    </subcellularLocation>
    <subcellularLocation>
        <location evidence="2">Golgi apparatus</location>
    </subcellularLocation>
</comment>
<evidence type="ECO:0000313" key="15">
    <source>
        <dbReference type="Proteomes" id="UP000807504"/>
    </source>
</evidence>
<dbReference type="Pfam" id="PF06702">
    <property type="entry name" value="Fam20C"/>
    <property type="match status" value="2"/>
</dbReference>
<feature type="domain" description="FAM20 C-terminal" evidence="13">
    <location>
        <begin position="284"/>
        <end position="388"/>
    </location>
</feature>
<proteinExistence type="inferred from homology"/>
<dbReference type="PANTHER" id="PTHR12450">
    <property type="entry name" value="DENTIN MATRIX PROTEIN 4 PROTEIN FAM20"/>
    <property type="match status" value="1"/>
</dbReference>
<evidence type="ECO:0000256" key="12">
    <source>
        <dbReference type="SAM" id="MobiDB-lite"/>
    </source>
</evidence>
<evidence type="ECO:0000256" key="6">
    <source>
        <dbReference type="ARBA" id="ARBA00023136"/>
    </source>
</evidence>
<accession>A0A8T0F830</accession>
<organism evidence="14 15">
    <name type="scientific">Argiope bruennichi</name>
    <name type="common">Wasp spider</name>
    <name type="synonym">Aranea bruennichi</name>
    <dbReference type="NCBI Taxonomy" id="94029"/>
    <lineage>
        <taxon>Eukaryota</taxon>
        <taxon>Metazoa</taxon>
        <taxon>Ecdysozoa</taxon>
        <taxon>Arthropoda</taxon>
        <taxon>Chelicerata</taxon>
        <taxon>Arachnida</taxon>
        <taxon>Araneae</taxon>
        <taxon>Araneomorphae</taxon>
        <taxon>Entelegynae</taxon>
        <taxon>Araneoidea</taxon>
        <taxon>Araneidae</taxon>
        <taxon>Argiope</taxon>
    </lineage>
</organism>
<feature type="binding site" evidence="10">
    <location>
        <position position="496"/>
    </location>
    <ligand>
        <name>ATP</name>
        <dbReference type="ChEBI" id="CHEBI:30616"/>
    </ligand>
</feature>
<evidence type="ECO:0000256" key="3">
    <source>
        <dbReference type="ARBA" id="ARBA00006557"/>
    </source>
</evidence>
<evidence type="ECO:0000256" key="7">
    <source>
        <dbReference type="ARBA" id="ARBA00023157"/>
    </source>
</evidence>
<dbReference type="InterPro" id="IPR009581">
    <property type="entry name" value="FAM20_C"/>
</dbReference>
<keyword evidence="10" id="KW-0547">Nucleotide-binding</keyword>
<evidence type="ECO:0000256" key="4">
    <source>
        <dbReference type="ARBA" id="ARBA00007691"/>
    </source>
</evidence>
<dbReference type="AlphaFoldDB" id="A0A8T0F830"/>
<dbReference type="InterPro" id="IPR029207">
    <property type="entry name" value="FAM198"/>
</dbReference>
<keyword evidence="8" id="KW-0325">Glycoprotein</keyword>
<reference evidence="14" key="2">
    <citation type="submission" date="2020-06" db="EMBL/GenBank/DDBJ databases">
        <authorList>
            <person name="Sheffer M."/>
        </authorList>
    </citation>
    <scope>NUCLEOTIDE SEQUENCE</scope>
</reference>
<feature type="active site" evidence="9">
    <location>
        <position position="491"/>
    </location>
</feature>
<keyword evidence="15" id="KW-1185">Reference proteome</keyword>
<dbReference type="EMBL" id="JABXBU010000015">
    <property type="protein sequence ID" value="KAF8787364.1"/>
    <property type="molecule type" value="Genomic_DNA"/>
</dbReference>
<dbReference type="Proteomes" id="UP000807504">
    <property type="component" value="Unassembled WGS sequence"/>
</dbReference>
<keyword evidence="11" id="KW-0479">Metal-binding</keyword>
<keyword evidence="5" id="KW-0333">Golgi apparatus</keyword>